<keyword evidence="6 11" id="KW-0106">Calcium</keyword>
<dbReference type="EMBL" id="LXWW01000016">
    <property type="protein sequence ID" value="OAO17814.1"/>
    <property type="molecule type" value="Genomic_DNA"/>
</dbReference>
<protein>
    <recommendedName>
        <fullName evidence="13">alpha-1,2-Mannosidase</fullName>
        <ecNumber evidence="13">3.2.1.-</ecNumber>
    </recommendedName>
</protein>
<dbReference type="SUPFAM" id="SSF48225">
    <property type="entry name" value="Seven-hairpin glycosidases"/>
    <property type="match status" value="1"/>
</dbReference>
<dbReference type="Pfam" id="PF13385">
    <property type="entry name" value="Laminin_G_3"/>
    <property type="match status" value="1"/>
</dbReference>
<keyword evidence="5 13" id="KW-0378">Hydrolase</keyword>
<dbReference type="GO" id="GO:0004571">
    <property type="term" value="F:mannosyl-oligosaccharide 1,2-alpha-mannosidase activity"/>
    <property type="evidence" value="ECO:0007669"/>
    <property type="project" value="UniProtKB-EC"/>
</dbReference>
<name>A0A196SPT1_BLAHN</name>
<dbReference type="SUPFAM" id="SSF49899">
    <property type="entry name" value="Concanavalin A-like lectins/glucanases"/>
    <property type="match status" value="1"/>
</dbReference>
<organism evidence="14 15">
    <name type="scientific">Blastocystis sp. subtype 1 (strain ATCC 50177 / NandII)</name>
    <dbReference type="NCBI Taxonomy" id="478820"/>
    <lineage>
        <taxon>Eukaryota</taxon>
        <taxon>Sar</taxon>
        <taxon>Stramenopiles</taxon>
        <taxon>Bigyra</taxon>
        <taxon>Opalozoa</taxon>
        <taxon>Opalinata</taxon>
        <taxon>Blastocystidae</taxon>
        <taxon>Blastocystis</taxon>
    </lineage>
</organism>
<evidence type="ECO:0000256" key="6">
    <source>
        <dbReference type="ARBA" id="ARBA00022837"/>
    </source>
</evidence>
<keyword evidence="7 12" id="KW-1015">Disulfide bond</keyword>
<comment type="similarity">
    <text evidence="3 13">Belongs to the glycosyl hydrolase 47 family.</text>
</comment>
<feature type="binding site" evidence="11">
    <location>
        <position position="725"/>
    </location>
    <ligand>
        <name>Ca(2+)</name>
        <dbReference type="ChEBI" id="CHEBI:29108"/>
    </ligand>
</feature>
<dbReference type="InterPro" id="IPR012341">
    <property type="entry name" value="6hp_glycosidase-like_sf"/>
</dbReference>
<evidence type="ECO:0000256" key="2">
    <source>
        <dbReference type="ARBA" id="ARBA00004922"/>
    </source>
</evidence>
<keyword evidence="4 11" id="KW-0479">Metal-binding</keyword>
<evidence type="ECO:0000256" key="10">
    <source>
        <dbReference type="PIRSR" id="PIRSR601382-1"/>
    </source>
</evidence>
<dbReference type="PRINTS" id="PR00747">
    <property type="entry name" value="GLYHDRLASE47"/>
</dbReference>
<evidence type="ECO:0000256" key="11">
    <source>
        <dbReference type="PIRSR" id="PIRSR601382-2"/>
    </source>
</evidence>
<evidence type="ECO:0000256" key="13">
    <source>
        <dbReference type="RuleBase" id="RU361193"/>
    </source>
</evidence>
<evidence type="ECO:0000256" key="8">
    <source>
        <dbReference type="ARBA" id="ARBA00047669"/>
    </source>
</evidence>
<evidence type="ECO:0000256" key="9">
    <source>
        <dbReference type="ARBA" id="ARBA00048605"/>
    </source>
</evidence>
<dbReference type="STRING" id="478820.A0A196SPT1"/>
<keyword evidence="15" id="KW-1185">Reference proteome</keyword>
<evidence type="ECO:0000256" key="4">
    <source>
        <dbReference type="ARBA" id="ARBA00022723"/>
    </source>
</evidence>
<keyword evidence="13" id="KW-0326">Glycosidase</keyword>
<dbReference type="InterPro" id="IPR050749">
    <property type="entry name" value="Glycosyl_Hydrolase_47"/>
</dbReference>
<evidence type="ECO:0000256" key="1">
    <source>
        <dbReference type="ARBA" id="ARBA00001913"/>
    </source>
</evidence>
<dbReference type="EC" id="3.2.1.-" evidence="13"/>
<feature type="active site" evidence="10">
    <location>
        <position position="640"/>
    </location>
</feature>
<dbReference type="Proteomes" id="UP000078348">
    <property type="component" value="Unassembled WGS sequence"/>
</dbReference>
<comment type="catalytic activity">
    <reaction evidence="9">
        <text>N(4)-(alpha-D-Man-(1-&gt;2)-alpha-D-Man-(1-&gt;2)-alpha-D-Man-(1-&gt;3)-[alpha-D-Man-(1-&gt;2)-alpha-D-Man-(1-&gt;3)-[alpha-D-Man-(1-&gt;2)-alpha-D-Man-(1-&gt;6)]-alpha-D-Man-(1-&gt;6)]-beta-D-Man-(1-&gt;4)-beta-D-GlcNAc-(1-&gt;4)-beta-D-GlcNAc)-L-asparaginyl-[protein] (N-glucan mannose isomer 9A1,2,3B1,2,3) + 4 H2O = N(4)-(alpha-D-Man-(1-&gt;3)-[alpha-D-Man-(1-&gt;3)-[alpha-D-Man-(1-&gt;6)]-alpha-D-Man-(1-&gt;6)]-beta-D-Man-(1-&gt;4)-beta-D-GlcNAc-(1-&gt;4)-beta-D-GlcNAc)-L-asparaginyl-[protein] (N-glucan mannose isomer 5A1,2) + 4 beta-D-mannose</text>
        <dbReference type="Rhea" id="RHEA:56008"/>
        <dbReference type="Rhea" id="RHEA-COMP:14356"/>
        <dbReference type="Rhea" id="RHEA-COMP:14367"/>
        <dbReference type="ChEBI" id="CHEBI:15377"/>
        <dbReference type="ChEBI" id="CHEBI:28563"/>
        <dbReference type="ChEBI" id="CHEBI:59087"/>
        <dbReference type="ChEBI" id="CHEBI:139493"/>
        <dbReference type="EC" id="3.2.1.113"/>
    </reaction>
</comment>
<dbReference type="Pfam" id="PF01532">
    <property type="entry name" value="Glyco_hydro_47"/>
    <property type="match status" value="1"/>
</dbReference>
<dbReference type="PANTHER" id="PTHR11742:SF55">
    <property type="entry name" value="ENDOPLASMIC RETICULUM MANNOSYL-OLIGOSACCHARIDE 1,2-ALPHA-MANNOSIDASE"/>
    <property type="match status" value="1"/>
</dbReference>
<sequence length="734" mass="81834">MDSGVNVTIPFDYDEMSISLYVYLQPVPQGVRRVILDNRDLEKECGFRLSIVDIAPGKDIVEVTFYDAQRRLHSIQSAPRDLHDRWSHVLFTSSAAEAQRSLLSVEVDGVTLLSSAVSRGLPSQQPLHLGSTADGHDRFAGLIGPVLFYTSAASVHTDRLLRADLPAPPSLPALRALLASAPSLAFFLLPRGPSLLLCSPTAISPLASSAEIPSAPASTPTSTPAARPFANNQYVIPAVPRFPPPAQPIEQCASAAQLEHFLQTADFSELAQGTYRHELPAPLREEWTRLFDARAEQVKESMRHFWRAYRQYAFGHDELRPLSKSHRDNWGHISLTLVDSLDTLWLMGLRKEFDEAVAWVHAHLAFAGDATVSFFEFTIRVVGGLLSAFHLSSDARLLPAIREAGRVVLCAFDDQHVLPHSQIHLKTRRASTPKDRISLAEFGTLSLELRDLAAVTGDDRFRTAVERVEALLRDAPTNQGLYPLLWSRQSGAAVNHHYSLGGCGDSFYEYRVKSWIAGQRGTAAARAMREGWEGMQRLLLRRCKANGLLFSGQVQVKRFLPAMEELTCFLPGTLLLFLQHHNDTAAQPEQLRATAKSLLFTCFLMANSTRSGLPPESVVFSDKQGILIRKNQKHYSLRPETIESLFYLKETEHDPIAQEWGWILYQAIERNCRVEGGYAMFSDVEGDGKPEDSVESFFPGETLKYLYLLFKAESIVDMQKVVLTTEAHIIPVQQ</sequence>
<comment type="catalytic activity">
    <reaction evidence="8">
        <text>N(4)-(alpha-D-Man-(1-&gt;2)-alpha-D-Man-(1-&gt;2)-alpha-D-Man-(1-&gt;3)-[alpha-D-Man-(1-&gt;3)-[alpha-D-Man-(1-&gt;2)-alpha-D-Man-(1-&gt;6)]-alpha-D-Man-(1-&gt;6)]-beta-D-Man-(1-&gt;4)-beta-D-GlcNAc-(1-&gt;4)-beta-D-GlcNAc)-L-asparaginyl-[protein] (N-glucan mannose isomer 8A1,2,3B1,3) + 3 H2O = N(4)-(alpha-D-Man-(1-&gt;3)-[alpha-D-Man-(1-&gt;3)-[alpha-D-Man-(1-&gt;6)]-alpha-D-Man-(1-&gt;6)]-beta-D-Man-(1-&gt;4)-beta-D-GlcNAc-(1-&gt;4)-beta-D-GlcNAc)-L-asparaginyl-[protein] (N-glucan mannose isomer 5A1,2) + 3 beta-D-mannose</text>
        <dbReference type="Rhea" id="RHEA:56028"/>
        <dbReference type="Rhea" id="RHEA-COMP:14358"/>
        <dbReference type="Rhea" id="RHEA-COMP:14367"/>
        <dbReference type="ChEBI" id="CHEBI:15377"/>
        <dbReference type="ChEBI" id="CHEBI:28563"/>
        <dbReference type="ChEBI" id="CHEBI:59087"/>
        <dbReference type="ChEBI" id="CHEBI:60628"/>
        <dbReference type="EC" id="3.2.1.113"/>
    </reaction>
</comment>
<reference evidence="14 15" key="1">
    <citation type="submission" date="2016-05" db="EMBL/GenBank/DDBJ databases">
        <title>Nuclear genome of Blastocystis sp. subtype 1 NandII.</title>
        <authorList>
            <person name="Gentekaki E."/>
            <person name="Curtis B."/>
            <person name="Stairs C."/>
            <person name="Eme L."/>
            <person name="Herman E."/>
            <person name="Klimes V."/>
            <person name="Arias M.C."/>
            <person name="Elias M."/>
            <person name="Hilliou F."/>
            <person name="Klute M."/>
            <person name="Malik S.-B."/>
            <person name="Pightling A."/>
            <person name="Rachubinski R."/>
            <person name="Salas D."/>
            <person name="Schlacht A."/>
            <person name="Suga H."/>
            <person name="Archibald J."/>
            <person name="Ball S.G."/>
            <person name="Clark G."/>
            <person name="Dacks J."/>
            <person name="Van Der Giezen M."/>
            <person name="Tsaousis A."/>
            <person name="Roger A."/>
        </authorList>
    </citation>
    <scope>NUCLEOTIDE SEQUENCE [LARGE SCALE GENOMIC DNA]</scope>
    <source>
        <strain evidence="15">ATCC 50177 / NandII</strain>
    </source>
</reference>
<dbReference type="OrthoDB" id="8118055at2759"/>
<dbReference type="GO" id="GO:0005509">
    <property type="term" value="F:calcium ion binding"/>
    <property type="evidence" value="ECO:0007669"/>
    <property type="project" value="InterPro"/>
</dbReference>
<feature type="active site" description="Proton donor" evidence="10">
    <location>
        <position position="616"/>
    </location>
</feature>
<dbReference type="Gene3D" id="1.50.10.10">
    <property type="match status" value="1"/>
</dbReference>
<evidence type="ECO:0000256" key="5">
    <source>
        <dbReference type="ARBA" id="ARBA00022801"/>
    </source>
</evidence>
<dbReference type="GO" id="GO:0005975">
    <property type="term" value="P:carbohydrate metabolic process"/>
    <property type="evidence" value="ECO:0007669"/>
    <property type="project" value="InterPro"/>
</dbReference>
<evidence type="ECO:0000313" key="15">
    <source>
        <dbReference type="Proteomes" id="UP000078348"/>
    </source>
</evidence>
<evidence type="ECO:0000256" key="12">
    <source>
        <dbReference type="PIRSR" id="PIRSR601382-3"/>
    </source>
</evidence>
<evidence type="ECO:0000256" key="3">
    <source>
        <dbReference type="ARBA" id="ARBA00007658"/>
    </source>
</evidence>
<accession>A0A196SPT1</accession>
<dbReference type="GO" id="GO:0016020">
    <property type="term" value="C:membrane"/>
    <property type="evidence" value="ECO:0007669"/>
    <property type="project" value="InterPro"/>
</dbReference>
<comment type="cofactor">
    <cofactor evidence="1 11">
        <name>Ca(2+)</name>
        <dbReference type="ChEBI" id="CHEBI:29108"/>
    </cofactor>
</comment>
<comment type="caution">
    <text evidence="14">The sequence shown here is derived from an EMBL/GenBank/DDBJ whole genome shotgun (WGS) entry which is preliminary data.</text>
</comment>
<comment type="pathway">
    <text evidence="2">Protein modification; protein glycosylation.</text>
</comment>
<feature type="active site" evidence="10">
    <location>
        <position position="505"/>
    </location>
</feature>
<dbReference type="InterPro" id="IPR013320">
    <property type="entry name" value="ConA-like_dom_sf"/>
</dbReference>
<evidence type="ECO:0000313" key="14">
    <source>
        <dbReference type="EMBL" id="OAO17814.1"/>
    </source>
</evidence>
<feature type="active site" description="Proton donor" evidence="10">
    <location>
        <position position="376"/>
    </location>
</feature>
<gene>
    <name evidence="14" type="ORF">AV274_0417</name>
</gene>
<dbReference type="InterPro" id="IPR001382">
    <property type="entry name" value="Glyco_hydro_47"/>
</dbReference>
<feature type="disulfide bond" evidence="12">
    <location>
        <begin position="568"/>
        <end position="602"/>
    </location>
</feature>
<dbReference type="PANTHER" id="PTHR11742">
    <property type="entry name" value="MANNOSYL-OLIGOSACCHARIDE ALPHA-1,2-MANNOSIDASE-RELATED"/>
    <property type="match status" value="1"/>
</dbReference>
<dbReference type="AlphaFoldDB" id="A0A196SPT1"/>
<dbReference type="InterPro" id="IPR036026">
    <property type="entry name" value="Seven-hairpin_glycosidases"/>
</dbReference>
<proteinExistence type="inferred from homology"/>
<dbReference type="GO" id="GO:0005783">
    <property type="term" value="C:endoplasmic reticulum"/>
    <property type="evidence" value="ECO:0007669"/>
    <property type="project" value="TreeGrafter"/>
</dbReference>
<evidence type="ECO:0000256" key="7">
    <source>
        <dbReference type="ARBA" id="ARBA00023157"/>
    </source>
</evidence>